<name>A0A7S1W879_ALECA</name>
<dbReference type="PANTHER" id="PTHR12962">
    <property type="entry name" value="CALCIUM-REGULATED HEAT STABLE PROTEIN CRHSP-24-RELATED"/>
    <property type="match status" value="1"/>
</dbReference>
<reference evidence="4" key="1">
    <citation type="submission" date="2021-01" db="EMBL/GenBank/DDBJ databases">
        <authorList>
            <person name="Corre E."/>
            <person name="Pelletier E."/>
            <person name="Niang G."/>
            <person name="Scheremetjew M."/>
            <person name="Finn R."/>
            <person name="Kale V."/>
            <person name="Holt S."/>
            <person name="Cochrane G."/>
            <person name="Meng A."/>
            <person name="Brown T."/>
            <person name="Cohen L."/>
        </authorList>
    </citation>
    <scope>NUCLEOTIDE SEQUENCE</scope>
    <source>
        <strain evidence="4">OF101</strain>
    </source>
</reference>
<evidence type="ECO:0000256" key="1">
    <source>
        <dbReference type="ARBA" id="ARBA00022553"/>
    </source>
</evidence>
<dbReference type="PROSITE" id="PS51857">
    <property type="entry name" value="CSD_2"/>
    <property type="match status" value="2"/>
</dbReference>
<accession>A0A7S1W879</accession>
<dbReference type="SMART" id="SM00357">
    <property type="entry name" value="CSP"/>
    <property type="match status" value="2"/>
</dbReference>
<dbReference type="InterPro" id="IPR011129">
    <property type="entry name" value="CSD"/>
</dbReference>
<evidence type="ECO:0000256" key="2">
    <source>
        <dbReference type="SAM" id="MobiDB-lite"/>
    </source>
</evidence>
<dbReference type="GO" id="GO:0003730">
    <property type="term" value="F:mRNA 3'-UTR binding"/>
    <property type="evidence" value="ECO:0007669"/>
    <property type="project" value="TreeGrafter"/>
</dbReference>
<feature type="domain" description="CSD" evidence="3">
    <location>
        <begin position="225"/>
        <end position="293"/>
    </location>
</feature>
<proteinExistence type="predicted"/>
<organism evidence="4">
    <name type="scientific">Alexandrium catenella</name>
    <name type="common">Red tide dinoflagellate</name>
    <name type="synonym">Gonyaulax catenella</name>
    <dbReference type="NCBI Taxonomy" id="2925"/>
    <lineage>
        <taxon>Eukaryota</taxon>
        <taxon>Sar</taxon>
        <taxon>Alveolata</taxon>
        <taxon>Dinophyceae</taxon>
        <taxon>Gonyaulacales</taxon>
        <taxon>Pyrocystaceae</taxon>
        <taxon>Alexandrium</taxon>
    </lineage>
</organism>
<dbReference type="Gene3D" id="2.40.50.140">
    <property type="entry name" value="Nucleic acid-binding proteins"/>
    <property type="match status" value="2"/>
</dbReference>
<keyword evidence="1" id="KW-0597">Phosphoprotein</keyword>
<dbReference type="InterPro" id="IPR002059">
    <property type="entry name" value="CSP_DNA-bd"/>
</dbReference>
<dbReference type="PANTHER" id="PTHR12962:SF1">
    <property type="entry name" value="COLD SHOCK DOMAIN-CONTAINING PROTEIN CG9705"/>
    <property type="match status" value="1"/>
</dbReference>
<dbReference type="AlphaFoldDB" id="A0A7S1W879"/>
<evidence type="ECO:0000313" key="4">
    <source>
        <dbReference type="EMBL" id="CAD9153583.1"/>
    </source>
</evidence>
<dbReference type="InterPro" id="IPR012340">
    <property type="entry name" value="NA-bd_OB-fold"/>
</dbReference>
<sequence>MLGQYAVQQGLVGVRSRDAAVKALSRFANFEAERAYKEAYGNTVEVFSAAHAAASAKAEANAARLHGERQAWRTSPVPTGERAQGSSAEPGADDREALAAAASSVDSSNGNVGGTQVGAASRLENTPFMGFREDQRYTGKVKAFNSEHGFGFIQSAEILKRFGCDAFLTHAVEGGLVIGSTVSFTVEINKNGKPQARQVVLEDVGPGSQMLSGGPGATAGIAEKVYVGRVKSFNVGRGFGFVMCSELMHTFGGRDIYVSKGHAPEGRLTPGQEVQFHLQVDRYGQPQARDIVLMAARSPAAPVPVATSPSGGHIGLRLFV</sequence>
<feature type="domain" description="CSD" evidence="3">
    <location>
        <begin position="136"/>
        <end position="201"/>
    </location>
</feature>
<dbReference type="SUPFAM" id="SSF50249">
    <property type="entry name" value="Nucleic acid-binding proteins"/>
    <property type="match status" value="2"/>
</dbReference>
<dbReference type="EMBL" id="HBGE01054757">
    <property type="protein sequence ID" value="CAD9153583.1"/>
    <property type="molecule type" value="Transcribed_RNA"/>
</dbReference>
<dbReference type="GO" id="GO:0043488">
    <property type="term" value="P:regulation of mRNA stability"/>
    <property type="evidence" value="ECO:0007669"/>
    <property type="project" value="TreeGrafter"/>
</dbReference>
<feature type="region of interest" description="Disordered" evidence="2">
    <location>
        <begin position="64"/>
        <end position="97"/>
    </location>
</feature>
<dbReference type="GO" id="GO:0005737">
    <property type="term" value="C:cytoplasm"/>
    <property type="evidence" value="ECO:0007669"/>
    <property type="project" value="TreeGrafter"/>
</dbReference>
<evidence type="ECO:0000259" key="3">
    <source>
        <dbReference type="PROSITE" id="PS51857"/>
    </source>
</evidence>
<gene>
    <name evidence="4" type="ORF">ACAT0790_LOCUS32997</name>
</gene>
<protein>
    <recommendedName>
        <fullName evidence="3">CSD domain-containing protein</fullName>
    </recommendedName>
</protein>
<dbReference type="InterPro" id="IPR052069">
    <property type="entry name" value="Ca-reg_mRNA-binding_domain"/>
</dbReference>